<dbReference type="PANTHER" id="PTHR43737:SF1">
    <property type="entry name" value="DUF1501 DOMAIN-CONTAINING PROTEIN"/>
    <property type="match status" value="1"/>
</dbReference>
<protein>
    <submittedName>
        <fullName evidence="1">DUF1501 domain-containing protein</fullName>
    </submittedName>
</protein>
<proteinExistence type="predicted"/>
<dbReference type="Proteomes" id="UP001597389">
    <property type="component" value="Unassembled WGS sequence"/>
</dbReference>
<dbReference type="EMBL" id="JBHUJB010000022">
    <property type="protein sequence ID" value="MFD2158315.1"/>
    <property type="molecule type" value="Genomic_DNA"/>
</dbReference>
<keyword evidence="2" id="KW-1185">Reference proteome</keyword>
<organism evidence="1 2">
    <name type="scientific">Rubritalea tangerina</name>
    <dbReference type="NCBI Taxonomy" id="430798"/>
    <lineage>
        <taxon>Bacteria</taxon>
        <taxon>Pseudomonadati</taxon>
        <taxon>Verrucomicrobiota</taxon>
        <taxon>Verrucomicrobiia</taxon>
        <taxon>Verrucomicrobiales</taxon>
        <taxon>Rubritaleaceae</taxon>
        <taxon>Rubritalea</taxon>
    </lineage>
</organism>
<dbReference type="PANTHER" id="PTHR43737">
    <property type="entry name" value="BLL7424 PROTEIN"/>
    <property type="match status" value="1"/>
</dbReference>
<name>A0ABW4Z8T6_9BACT</name>
<evidence type="ECO:0000313" key="1">
    <source>
        <dbReference type="EMBL" id="MFD2158315.1"/>
    </source>
</evidence>
<evidence type="ECO:0000313" key="2">
    <source>
        <dbReference type="Proteomes" id="UP001597389"/>
    </source>
</evidence>
<dbReference type="Pfam" id="PF07394">
    <property type="entry name" value="DUF1501"/>
    <property type="match status" value="1"/>
</dbReference>
<comment type="caution">
    <text evidence="1">The sequence shown here is derived from an EMBL/GenBank/DDBJ whole genome shotgun (WGS) entry which is preliminary data.</text>
</comment>
<dbReference type="InterPro" id="IPR006311">
    <property type="entry name" value="TAT_signal"/>
</dbReference>
<sequence>MRPSDKEAQQSRRHFLRQSACASLGVTGLVNALAQVRLMTAAIAAEASSTPSSDYKALVCLFLAGGNDSYNMLVPIGDPSSDEARADYEAARGILALDRNLAHPLNTPTAAPDTPTDAFKKHYASAFPPLGTHPNAQGLADLYNAGELAFVCNVGTLAYPIPTRGDFVNETIPVPHQLFSHSDQQTQWQSSIADKPFSTGWGGRTADLLNASYNPNSKVSMSISIDGINSFQVGTAGGVTQYAVNPSGTVSLSGFGTNYSNAYNIAGDPNSGYKDNDTGRRLKAFEDIMRLTHENLLEDQYNKIVQSARDNEGIIGASLTAAATTGVDFDSHFLNAQTDLGDQLKMVAKLIAGRDPLGNNRQIFFVQIGGFDTHQSMLDDHANLMDELSQGLVAFRNALKDPSINAFDKVVTFTASDFARTLTPNGQTTADGSDHAWGGNAIVMGGPVQGRNLYGHFPSLKVGDATGSIDSHSSRGRLIPDTSVDQYSAVLSHWFGIDSSALDAILPNLHRFDNPISTSSANLNFL</sequence>
<gene>
    <name evidence="1" type="ORF">ACFSW8_05340</name>
</gene>
<dbReference type="RefSeq" id="WP_377086563.1">
    <property type="nucleotide sequence ID" value="NZ_JBHSJL010000014.1"/>
</dbReference>
<accession>A0ABW4Z8T6</accession>
<reference evidence="2" key="1">
    <citation type="journal article" date="2019" name="Int. J. Syst. Evol. Microbiol.">
        <title>The Global Catalogue of Microorganisms (GCM) 10K type strain sequencing project: providing services to taxonomists for standard genome sequencing and annotation.</title>
        <authorList>
            <consortium name="The Broad Institute Genomics Platform"/>
            <consortium name="The Broad Institute Genome Sequencing Center for Infectious Disease"/>
            <person name="Wu L."/>
            <person name="Ma J."/>
        </authorList>
    </citation>
    <scope>NUCLEOTIDE SEQUENCE [LARGE SCALE GENOMIC DNA]</scope>
    <source>
        <strain evidence="2">CCUG 57942</strain>
    </source>
</reference>
<dbReference type="PROSITE" id="PS51318">
    <property type="entry name" value="TAT"/>
    <property type="match status" value="1"/>
</dbReference>
<dbReference type="InterPro" id="IPR010869">
    <property type="entry name" value="DUF1501"/>
</dbReference>